<feature type="region of interest" description="Disordered" evidence="9">
    <location>
        <begin position="89"/>
        <end position="112"/>
    </location>
</feature>
<dbReference type="KEGG" id="dhe:111601525"/>
<dbReference type="Pfam" id="PF00176">
    <property type="entry name" value="SNF2-rel_dom"/>
    <property type="match status" value="1"/>
</dbReference>
<dbReference type="GO" id="GO:0017025">
    <property type="term" value="F:TBP-class protein binding"/>
    <property type="evidence" value="ECO:0007669"/>
    <property type="project" value="InterPro"/>
</dbReference>
<dbReference type="OrthoDB" id="10252227at2759"/>
<dbReference type="InterPro" id="IPR044972">
    <property type="entry name" value="Mot1"/>
</dbReference>
<dbReference type="CDD" id="cd18793">
    <property type="entry name" value="SF2_C_SNF"/>
    <property type="match status" value="1"/>
</dbReference>
<organism evidence="12 13">
    <name type="scientific">Drosophila hydei</name>
    <name type="common">Fruit fly</name>
    <dbReference type="NCBI Taxonomy" id="7224"/>
    <lineage>
        <taxon>Eukaryota</taxon>
        <taxon>Metazoa</taxon>
        <taxon>Ecdysozoa</taxon>
        <taxon>Arthropoda</taxon>
        <taxon>Hexapoda</taxon>
        <taxon>Insecta</taxon>
        <taxon>Pterygota</taxon>
        <taxon>Neoptera</taxon>
        <taxon>Endopterygota</taxon>
        <taxon>Diptera</taxon>
        <taxon>Brachycera</taxon>
        <taxon>Muscomorpha</taxon>
        <taxon>Ephydroidea</taxon>
        <taxon>Drosophilidae</taxon>
        <taxon>Drosophila</taxon>
    </lineage>
</organism>
<dbReference type="SMART" id="SM00487">
    <property type="entry name" value="DEXDc"/>
    <property type="match status" value="1"/>
</dbReference>
<evidence type="ECO:0000256" key="7">
    <source>
        <dbReference type="ARBA" id="ARBA00023125"/>
    </source>
</evidence>
<keyword evidence="8" id="KW-0539">Nucleus</keyword>
<name>A0A6J1MAC0_DROHY</name>
<dbReference type="InterPro" id="IPR001650">
    <property type="entry name" value="Helicase_C-like"/>
</dbReference>
<evidence type="ECO:0000256" key="6">
    <source>
        <dbReference type="ARBA" id="ARBA00022840"/>
    </source>
</evidence>
<dbReference type="SUPFAM" id="SSF52540">
    <property type="entry name" value="P-loop containing nucleoside triphosphate hydrolases"/>
    <property type="match status" value="2"/>
</dbReference>
<feature type="domain" description="Helicase ATP-binding" evidence="10">
    <location>
        <begin position="1390"/>
        <end position="1560"/>
    </location>
</feature>
<keyword evidence="7" id="KW-0238">DNA-binding</keyword>
<dbReference type="InterPro" id="IPR011989">
    <property type="entry name" value="ARM-like"/>
</dbReference>
<dbReference type="GO" id="GO:0004386">
    <property type="term" value="F:helicase activity"/>
    <property type="evidence" value="ECO:0007669"/>
    <property type="project" value="UniProtKB-KW"/>
</dbReference>
<dbReference type="InterPro" id="IPR049730">
    <property type="entry name" value="SNF2/RAD54-like_C"/>
</dbReference>
<keyword evidence="5" id="KW-0347">Helicase</keyword>
<dbReference type="Pfam" id="PF00271">
    <property type="entry name" value="Helicase_C"/>
    <property type="match status" value="1"/>
</dbReference>
<sequence>MTSRLDRLFILLESGSTAATRHAAAKEIGEVQKLYPHELHTLLNRLVGYLHSTSWETRIAAAQSVEAILKQVPLWQPELQLGAINLKKERSASDATEEDSCQSNASSSTTTTPCSERLLSFHEFDLQQILQKGARLIGSEGNEFDVQEEQPASGGAAEDHSEAGRLTRQRALLNDKLGLTTAAKLGVNLTDMITDEDVALARSGTSYNVNAEKLPVEHILNIKQANGGGAVSASGQRLSCREMNRAKRKARQSTANSASTVTPTCSRRNSTAGIGAGSNSSSGSSCSNNNSNGAIKGDEPEKKKLKANDRHEIFYSLNAAVPDATGMWVDAVSWPLENFCARLFIDLFHAKWEVRHGAATALRQLINLHGKGAGKCVQQSPEQMHEAHGRWLEDAAIRLLCVLCLDRFGDFVSDQVVAPVRETCAQVLGTLVKAIDEPKVHCIVEILLQLIRHKNEWEVRHGGLLGLKYVFVVREELLPIYLPKSISDILAGLFDAVDDVGAVAAATLIPVAMWLPKLLNASQVSSIVKMLWELLLDQDELTSACNSFMGLLAAVLCLPQAASWIEMEPIGTLVPRLFPFLSHSTSSVRRSTLKTLLTLTSSGEAELKQPPSDVKLEVGKEDDSTNGKQKDLKVNFGVAEWNWQLLQQGLRHIYQRILVEAHADIQNLAYQVWSNLIKHADLGALLHAACPYVSSWICLAMQPPRLAFDPAVLIRAVGDAASVSAASTRRRTPRMGDDLGGVALAHTNAMQKLYLGGSEATPIEVREANFMRARITASRALGALSHYLVQPAPGVLYTPQVESPTDCYTKVLLGHLNAHSAVQRIVCGLIIAFWALEDEPVRPGPPNLQEKLHQCVSEYFYYDEVATSLTRLLQEAQDFIATLKQNKIPINDFNNAKILTLVQIEAVANSLSDNLRSYALKPKVLDMLLDRKRSLQASYQQTTSEQGAYHVSAQAALASAICALHCLPDKLNPVVKPLMESIKREQCVPLQQLSAEFLVHLMDQVCDRNPSPNSKILTNLCTLLRSDTEHTPKLGTPLQTLLETRPTASVSGNDNCDYYGILTLKQQQAATSAPSNSSASTRTGAAPLTTTPRGPGRPPASEVLAAAAAAAASNDFSTQQAKEAEARQCRIQRLGAACAIARLCSTFGERIVDKVPIFQLLMFSKLEQFVANTDTQTLASTLPELTTCNDLISSMQLIETAAPHLNAALHEQLFALLPHLGFIVRHPLKVLRHMAARCIAILAEIDPCRTMQFVVTELLGLLLKIEQPIERQGAVEAIERIVNRLQIRVVPYIVLLVVPLLGAMSDADESVRLLATHSFATLIQLMPLDGSENAKSAAQIKSEPLKERKTRDREFLDYLFAPKTIPDYRVPVALSVELRGYQQAGINWLWFLNKYNLHGILCDDMGLGKTLQTICILAGDHVQRQEAKLAPLPSLVICPPTLTGHWVYEVEKFLAQSPVLRPLHYFGFPTGREKLRSQIGTSCNLVVASYDTIRKDIDYFSGIHFNYCVLDEGHIIKNGKTKSSKAIKQLKANHRLILSGTPIQNNVLELWSLFDFLMPGFLGTEKQFIQRYSRPILASRDGKSSPKEQEAGVLAMEALHRQVLPFLLRRVKEDVLTDLPPKITQDLLCELSPLQLRLYEDFSNKHLKDCLDKLDDTENLGPKTHIFQALRYLQNVCNHPKLVLRQSGDDLTKVAAQLALNNSTLDDIEHSAKLPALKQLLLDCGIGVQTESVSQHRALIFCQLKAMLDIVEHDLLRKHLPSVTYLRLDGGVPASLRQDIVNNFNSDPSIDVLLLTTLVGGLGLNLTGADTVIFVEHDWNPMKDLQAMDRAHRIGQKKVVNVYRLITRNSLEEKIMSLQKFKILTANTVVSADNASLQTMGTSQIFDLFNGGNNKASNSGAAEAAAGGSGGMSMNTIIENLPELWSEHQYEEEYDMDNFVQALKK</sequence>
<feature type="region of interest" description="Disordered" evidence="9">
    <location>
        <begin position="604"/>
        <end position="627"/>
    </location>
</feature>
<comment type="subcellular location">
    <subcellularLocation>
        <location evidence="1">Nucleus</location>
    </subcellularLocation>
</comment>
<dbReference type="FunFam" id="3.40.50.10810:FF:000009">
    <property type="entry name" value="B-TFIID TATA-box-binding protein-associated factor 1"/>
    <property type="match status" value="1"/>
</dbReference>
<dbReference type="OMA" id="WYSDIAC"/>
<evidence type="ECO:0000256" key="4">
    <source>
        <dbReference type="ARBA" id="ARBA00022801"/>
    </source>
</evidence>
<dbReference type="CTD" id="41943"/>
<dbReference type="GeneID" id="111601525"/>
<feature type="compositionally biased region" description="Basic and acidic residues" evidence="9">
    <location>
        <begin position="614"/>
        <end position="627"/>
    </location>
</feature>
<dbReference type="InterPro" id="IPR038718">
    <property type="entry name" value="SNF2-like_sf"/>
</dbReference>
<feature type="region of interest" description="Disordered" evidence="9">
    <location>
        <begin position="241"/>
        <end position="303"/>
    </location>
</feature>
<keyword evidence="3" id="KW-0547">Nucleotide-binding</keyword>
<accession>A0A6J1MAC0</accession>
<evidence type="ECO:0000259" key="10">
    <source>
        <dbReference type="PROSITE" id="PS51192"/>
    </source>
</evidence>
<feature type="compositionally biased region" description="Polar residues" evidence="9">
    <location>
        <begin position="252"/>
        <end position="268"/>
    </location>
</feature>
<dbReference type="CDD" id="cd17999">
    <property type="entry name" value="DEXHc_Mot1"/>
    <property type="match status" value="1"/>
</dbReference>
<dbReference type="InterPro" id="IPR044078">
    <property type="entry name" value="Mot1_ATP-bd"/>
</dbReference>
<dbReference type="Pfam" id="PF12054">
    <property type="entry name" value="DUF3535"/>
    <property type="match status" value="1"/>
</dbReference>
<dbReference type="FunFam" id="3.40.50.300:FF:000428">
    <property type="entry name" value="TATA-binding protein-associated factor 172"/>
    <property type="match status" value="1"/>
</dbReference>
<dbReference type="GO" id="GO:0005524">
    <property type="term" value="F:ATP binding"/>
    <property type="evidence" value="ECO:0007669"/>
    <property type="project" value="UniProtKB-KW"/>
</dbReference>
<dbReference type="PANTHER" id="PTHR36498">
    <property type="entry name" value="TATA-BINDING PROTEIN-ASSOCIATED FACTOR 172"/>
    <property type="match status" value="1"/>
</dbReference>
<dbReference type="GO" id="GO:0003677">
    <property type="term" value="F:DNA binding"/>
    <property type="evidence" value="ECO:0007669"/>
    <property type="project" value="UniProtKB-KW"/>
</dbReference>
<evidence type="ECO:0000256" key="1">
    <source>
        <dbReference type="ARBA" id="ARBA00004123"/>
    </source>
</evidence>
<evidence type="ECO:0000259" key="11">
    <source>
        <dbReference type="PROSITE" id="PS51194"/>
    </source>
</evidence>
<dbReference type="InterPro" id="IPR022707">
    <property type="entry name" value="Mot1_central_dom"/>
</dbReference>
<dbReference type="GO" id="GO:0005634">
    <property type="term" value="C:nucleus"/>
    <property type="evidence" value="ECO:0007669"/>
    <property type="project" value="UniProtKB-SubCell"/>
</dbReference>
<dbReference type="Gene3D" id="3.40.50.10810">
    <property type="entry name" value="Tandem AAA-ATPase domain"/>
    <property type="match status" value="1"/>
</dbReference>
<dbReference type="SMART" id="SM00490">
    <property type="entry name" value="HELICc"/>
    <property type="match status" value="1"/>
</dbReference>
<evidence type="ECO:0000256" key="8">
    <source>
        <dbReference type="ARBA" id="ARBA00023242"/>
    </source>
</evidence>
<dbReference type="Gene3D" id="3.40.50.300">
    <property type="entry name" value="P-loop containing nucleotide triphosphate hydrolases"/>
    <property type="match status" value="1"/>
</dbReference>
<evidence type="ECO:0000256" key="3">
    <source>
        <dbReference type="ARBA" id="ARBA00022741"/>
    </source>
</evidence>
<evidence type="ECO:0000313" key="12">
    <source>
        <dbReference type="Proteomes" id="UP000504633"/>
    </source>
</evidence>
<dbReference type="RefSeq" id="XP_023173912.2">
    <property type="nucleotide sequence ID" value="XM_023318144.2"/>
</dbReference>
<gene>
    <name evidence="13" type="primary">LOC111601525</name>
</gene>
<evidence type="ECO:0000256" key="2">
    <source>
        <dbReference type="ARBA" id="ARBA00022737"/>
    </source>
</evidence>
<proteinExistence type="predicted"/>
<dbReference type="SUPFAM" id="SSF48371">
    <property type="entry name" value="ARM repeat"/>
    <property type="match status" value="1"/>
</dbReference>
<dbReference type="Proteomes" id="UP000504633">
    <property type="component" value="Unplaced"/>
</dbReference>
<evidence type="ECO:0000313" key="13">
    <source>
        <dbReference type="RefSeq" id="XP_023173912.2"/>
    </source>
</evidence>
<reference evidence="13" key="1">
    <citation type="submission" date="2025-08" db="UniProtKB">
        <authorList>
            <consortium name="RefSeq"/>
        </authorList>
    </citation>
    <scope>IDENTIFICATION</scope>
    <source>
        <strain evidence="13">15085-1641.00</strain>
        <tissue evidence="13">Whole body</tissue>
    </source>
</reference>
<evidence type="ECO:0000256" key="5">
    <source>
        <dbReference type="ARBA" id="ARBA00022806"/>
    </source>
</evidence>
<feature type="compositionally biased region" description="Low complexity" evidence="9">
    <location>
        <begin position="269"/>
        <end position="294"/>
    </location>
</feature>
<dbReference type="InterPro" id="IPR016024">
    <property type="entry name" value="ARM-type_fold"/>
</dbReference>
<feature type="region of interest" description="Disordered" evidence="9">
    <location>
        <begin position="1070"/>
        <end position="1100"/>
    </location>
</feature>
<protein>
    <submittedName>
        <fullName evidence="13">TATA-binding protein-associated factor 172</fullName>
    </submittedName>
</protein>
<keyword evidence="12" id="KW-1185">Reference proteome</keyword>
<dbReference type="PROSITE" id="PS51194">
    <property type="entry name" value="HELICASE_CTER"/>
    <property type="match status" value="1"/>
</dbReference>
<dbReference type="Gene3D" id="1.25.10.10">
    <property type="entry name" value="Leucine-rich Repeat Variant"/>
    <property type="match status" value="2"/>
</dbReference>
<keyword evidence="2" id="KW-0677">Repeat</keyword>
<keyword evidence="6" id="KW-0067">ATP-binding</keyword>
<feature type="region of interest" description="Disordered" evidence="9">
    <location>
        <begin position="144"/>
        <end position="163"/>
    </location>
</feature>
<dbReference type="GO" id="GO:0016887">
    <property type="term" value="F:ATP hydrolysis activity"/>
    <property type="evidence" value="ECO:0007669"/>
    <property type="project" value="InterPro"/>
</dbReference>
<dbReference type="InterPro" id="IPR027417">
    <property type="entry name" value="P-loop_NTPase"/>
</dbReference>
<feature type="domain" description="Helicase C-terminal" evidence="11">
    <location>
        <begin position="1716"/>
        <end position="1876"/>
    </location>
</feature>
<dbReference type="PROSITE" id="PS51192">
    <property type="entry name" value="HELICASE_ATP_BIND_1"/>
    <property type="match status" value="1"/>
</dbReference>
<dbReference type="InterPro" id="IPR014001">
    <property type="entry name" value="Helicase_ATP-bd"/>
</dbReference>
<dbReference type="PANTHER" id="PTHR36498:SF1">
    <property type="entry name" value="TATA-BINDING PROTEIN-ASSOCIATED FACTOR 172"/>
    <property type="match status" value="1"/>
</dbReference>
<feature type="compositionally biased region" description="Low complexity" evidence="9">
    <location>
        <begin position="1070"/>
        <end position="1094"/>
    </location>
</feature>
<keyword evidence="4" id="KW-0378">Hydrolase</keyword>
<dbReference type="InterPro" id="IPR000330">
    <property type="entry name" value="SNF2_N"/>
</dbReference>
<feature type="compositionally biased region" description="Polar residues" evidence="9">
    <location>
        <begin position="101"/>
        <end position="112"/>
    </location>
</feature>
<evidence type="ECO:0000256" key="9">
    <source>
        <dbReference type="SAM" id="MobiDB-lite"/>
    </source>
</evidence>